<dbReference type="SUPFAM" id="SSF55811">
    <property type="entry name" value="Nudix"/>
    <property type="match status" value="1"/>
</dbReference>
<keyword evidence="8" id="KW-0520">NAD</keyword>
<dbReference type="PROSITE" id="PS51462">
    <property type="entry name" value="NUDIX"/>
    <property type="match status" value="1"/>
</dbReference>
<proteinExistence type="inferred from homology"/>
<feature type="domain" description="Nudix hydrolase" evidence="11">
    <location>
        <begin position="258"/>
        <end position="386"/>
    </location>
</feature>
<evidence type="ECO:0000256" key="1">
    <source>
        <dbReference type="ARBA" id="ARBA00001946"/>
    </source>
</evidence>
<dbReference type="InterPro" id="IPR049734">
    <property type="entry name" value="NudC-like_C"/>
</dbReference>
<evidence type="ECO:0000256" key="4">
    <source>
        <dbReference type="ARBA" id="ARBA00012381"/>
    </source>
</evidence>
<evidence type="ECO:0000313" key="13">
    <source>
        <dbReference type="Proteomes" id="UP000298030"/>
    </source>
</evidence>
<dbReference type="OrthoDB" id="10249612at2759"/>
<dbReference type="Proteomes" id="UP000298030">
    <property type="component" value="Unassembled WGS sequence"/>
</dbReference>
<evidence type="ECO:0000256" key="9">
    <source>
        <dbReference type="ARBA" id="ARBA00023679"/>
    </source>
</evidence>
<gene>
    <name evidence="12" type="ORF">FA13DRAFT_1786821</name>
</gene>
<dbReference type="Pfam" id="PF00293">
    <property type="entry name" value="NUDIX"/>
    <property type="match status" value="1"/>
</dbReference>
<evidence type="ECO:0000256" key="10">
    <source>
        <dbReference type="SAM" id="MobiDB-lite"/>
    </source>
</evidence>
<comment type="cofactor">
    <cofactor evidence="2">
        <name>Zn(2+)</name>
        <dbReference type="ChEBI" id="CHEBI:29105"/>
    </cofactor>
</comment>
<dbReference type="GO" id="GO:0005829">
    <property type="term" value="C:cytosol"/>
    <property type="evidence" value="ECO:0007669"/>
    <property type="project" value="TreeGrafter"/>
</dbReference>
<reference evidence="12 13" key="1">
    <citation type="journal article" date="2019" name="Nat. Ecol. Evol.">
        <title>Megaphylogeny resolves global patterns of mushroom evolution.</title>
        <authorList>
            <person name="Varga T."/>
            <person name="Krizsan K."/>
            <person name="Foldi C."/>
            <person name="Dima B."/>
            <person name="Sanchez-Garcia M."/>
            <person name="Sanchez-Ramirez S."/>
            <person name="Szollosi G.J."/>
            <person name="Szarkandi J.G."/>
            <person name="Papp V."/>
            <person name="Albert L."/>
            <person name="Andreopoulos W."/>
            <person name="Angelini C."/>
            <person name="Antonin V."/>
            <person name="Barry K.W."/>
            <person name="Bougher N.L."/>
            <person name="Buchanan P."/>
            <person name="Buyck B."/>
            <person name="Bense V."/>
            <person name="Catcheside P."/>
            <person name="Chovatia M."/>
            <person name="Cooper J."/>
            <person name="Damon W."/>
            <person name="Desjardin D."/>
            <person name="Finy P."/>
            <person name="Geml J."/>
            <person name="Haridas S."/>
            <person name="Hughes K."/>
            <person name="Justo A."/>
            <person name="Karasinski D."/>
            <person name="Kautmanova I."/>
            <person name="Kiss B."/>
            <person name="Kocsube S."/>
            <person name="Kotiranta H."/>
            <person name="LaButti K.M."/>
            <person name="Lechner B.E."/>
            <person name="Liimatainen K."/>
            <person name="Lipzen A."/>
            <person name="Lukacs Z."/>
            <person name="Mihaltcheva S."/>
            <person name="Morgado L.N."/>
            <person name="Niskanen T."/>
            <person name="Noordeloos M.E."/>
            <person name="Ohm R.A."/>
            <person name="Ortiz-Santana B."/>
            <person name="Ovrebo C."/>
            <person name="Racz N."/>
            <person name="Riley R."/>
            <person name="Savchenko A."/>
            <person name="Shiryaev A."/>
            <person name="Soop K."/>
            <person name="Spirin V."/>
            <person name="Szebenyi C."/>
            <person name="Tomsovsky M."/>
            <person name="Tulloss R.E."/>
            <person name="Uehling J."/>
            <person name="Grigoriev I.V."/>
            <person name="Vagvolgyi C."/>
            <person name="Papp T."/>
            <person name="Martin F.M."/>
            <person name="Miettinen O."/>
            <person name="Hibbett D.S."/>
            <person name="Nagy L.G."/>
        </authorList>
    </citation>
    <scope>NUCLEOTIDE SEQUENCE [LARGE SCALE GENOMIC DNA]</scope>
    <source>
        <strain evidence="12 13">FP101781</strain>
    </source>
</reference>
<evidence type="ECO:0000256" key="7">
    <source>
        <dbReference type="ARBA" id="ARBA00022842"/>
    </source>
</evidence>
<evidence type="ECO:0000256" key="3">
    <source>
        <dbReference type="ARBA" id="ARBA00009595"/>
    </source>
</evidence>
<comment type="caution">
    <text evidence="12">The sequence shown here is derived from an EMBL/GenBank/DDBJ whole genome shotgun (WGS) entry which is preliminary data.</text>
</comment>
<dbReference type="InterPro" id="IPR050241">
    <property type="entry name" value="NAD-cap_RNA_hydrolase_NudC"/>
</dbReference>
<comment type="similarity">
    <text evidence="3">Belongs to the Nudix hydrolase family. NudC subfamily.</text>
</comment>
<feature type="region of interest" description="Disordered" evidence="10">
    <location>
        <begin position="396"/>
        <end position="434"/>
    </location>
</feature>
<dbReference type="PANTHER" id="PTHR42904:SF6">
    <property type="entry name" value="NAD-CAPPED RNA HYDROLASE NUDT12"/>
    <property type="match status" value="1"/>
</dbReference>
<protein>
    <recommendedName>
        <fullName evidence="4">NAD(+) diphosphatase</fullName>
        <ecNumber evidence="4">3.6.1.22</ecNumber>
    </recommendedName>
</protein>
<name>A0A4Y7TU21_COPMI</name>
<keyword evidence="13" id="KW-1185">Reference proteome</keyword>
<comment type="cofactor">
    <cofactor evidence="1">
        <name>Mg(2+)</name>
        <dbReference type="ChEBI" id="CHEBI:18420"/>
    </cofactor>
</comment>
<dbReference type="InterPro" id="IPR000086">
    <property type="entry name" value="NUDIX_hydrolase_dom"/>
</dbReference>
<dbReference type="EMBL" id="QPFP01000004">
    <property type="protein sequence ID" value="TEB37666.1"/>
    <property type="molecule type" value="Genomic_DNA"/>
</dbReference>
<dbReference type="CDD" id="cd03429">
    <property type="entry name" value="NUDIX_NADH_pyrophosphatase_Nudt13"/>
    <property type="match status" value="1"/>
</dbReference>
<dbReference type="EC" id="3.6.1.22" evidence="4"/>
<dbReference type="PANTHER" id="PTHR42904">
    <property type="entry name" value="NUDIX HYDROLASE, NUDC SUBFAMILY"/>
    <property type="match status" value="1"/>
</dbReference>
<keyword evidence="7" id="KW-0460">Magnesium</keyword>
<sequence>MTIVTVRVVNTYGGSPLNRLSWLRTSHSFLNAVVTLPGARWMLFKSGQPLLIPSHANKESFKYLRTQDVAPLLGSQPYFGQGQNPGDSVTDEDVAAQKHSPLESIRHIGAPVVFLGVNETERDVTKALPTSELKDPLVAVKKLQGEPYFALDVAELGWAEDEIQEKLDSLLATEGRTYTWAEPRSLMSSLDSFTAAVFASARSMLDWNLRNKFCPGCGSRTYSMWGGWKIACTSLLPWTKTGRQPCPSSVGLHNYTHPRTDAVVIMIAIDETGNKVLLGRGRRFPGKFYSALAGFIEPGESFEDAVAREMWEEAGVHVWNARYHSGQPWPYPANLMVGFYARADSSKPIRVDLDNELVDARWFTREEVRAVLNHSSGTQFKKSDYKRMNDILEGKSTNDKKSFEEATQALSPSGAGQTRSATGDTGEDGEPPFRLPPLSAIAGVLIRDWVDGKIGFAPSGVQVKHNL</sequence>
<keyword evidence="6" id="KW-0378">Hydrolase</keyword>
<dbReference type="GO" id="GO:0006742">
    <property type="term" value="P:NADP+ catabolic process"/>
    <property type="evidence" value="ECO:0007669"/>
    <property type="project" value="TreeGrafter"/>
</dbReference>
<dbReference type="GO" id="GO:0019677">
    <property type="term" value="P:NAD+ catabolic process"/>
    <property type="evidence" value="ECO:0007669"/>
    <property type="project" value="TreeGrafter"/>
</dbReference>
<keyword evidence="5" id="KW-0479">Metal-binding</keyword>
<dbReference type="Gene3D" id="3.90.79.20">
    <property type="match status" value="1"/>
</dbReference>
<evidence type="ECO:0000256" key="8">
    <source>
        <dbReference type="ARBA" id="ARBA00023027"/>
    </source>
</evidence>
<dbReference type="AlphaFoldDB" id="A0A4Y7TU21"/>
<dbReference type="GO" id="GO:0035529">
    <property type="term" value="F:NADH pyrophosphatase activity"/>
    <property type="evidence" value="ECO:0007669"/>
    <property type="project" value="TreeGrafter"/>
</dbReference>
<evidence type="ECO:0000259" key="11">
    <source>
        <dbReference type="PROSITE" id="PS51462"/>
    </source>
</evidence>
<dbReference type="STRING" id="71717.A0A4Y7TU21"/>
<feature type="compositionally biased region" description="Polar residues" evidence="10">
    <location>
        <begin position="408"/>
        <end position="423"/>
    </location>
</feature>
<dbReference type="GO" id="GO:0046872">
    <property type="term" value="F:metal ion binding"/>
    <property type="evidence" value="ECO:0007669"/>
    <property type="project" value="UniProtKB-KW"/>
</dbReference>
<dbReference type="InterPro" id="IPR015797">
    <property type="entry name" value="NUDIX_hydrolase-like_dom_sf"/>
</dbReference>
<dbReference type="Gene3D" id="3.90.79.10">
    <property type="entry name" value="Nucleoside Triphosphate Pyrophosphohydrolase"/>
    <property type="match status" value="1"/>
</dbReference>
<accession>A0A4Y7TU21</accession>
<evidence type="ECO:0000256" key="6">
    <source>
        <dbReference type="ARBA" id="ARBA00022801"/>
    </source>
</evidence>
<comment type="catalytic activity">
    <reaction evidence="9">
        <text>a 5'-end NAD(+)-phospho-ribonucleoside in mRNA + H2O = a 5'-end phospho-adenosine-phospho-ribonucleoside in mRNA + beta-nicotinamide D-ribonucleotide + 2 H(+)</text>
        <dbReference type="Rhea" id="RHEA:60876"/>
        <dbReference type="Rhea" id="RHEA-COMP:15698"/>
        <dbReference type="Rhea" id="RHEA-COMP:15719"/>
        <dbReference type="ChEBI" id="CHEBI:14649"/>
        <dbReference type="ChEBI" id="CHEBI:15377"/>
        <dbReference type="ChEBI" id="CHEBI:15378"/>
        <dbReference type="ChEBI" id="CHEBI:144029"/>
        <dbReference type="ChEBI" id="CHEBI:144051"/>
    </reaction>
    <physiologicalReaction direction="left-to-right" evidence="9">
        <dbReference type="Rhea" id="RHEA:60877"/>
    </physiologicalReaction>
</comment>
<dbReference type="Pfam" id="PF09296">
    <property type="entry name" value="NUDIX-like"/>
    <property type="match status" value="1"/>
</dbReference>
<organism evidence="12 13">
    <name type="scientific">Coprinellus micaceus</name>
    <name type="common">Glistening ink-cap mushroom</name>
    <name type="synonym">Coprinus micaceus</name>
    <dbReference type="NCBI Taxonomy" id="71717"/>
    <lineage>
        <taxon>Eukaryota</taxon>
        <taxon>Fungi</taxon>
        <taxon>Dikarya</taxon>
        <taxon>Basidiomycota</taxon>
        <taxon>Agaricomycotina</taxon>
        <taxon>Agaricomycetes</taxon>
        <taxon>Agaricomycetidae</taxon>
        <taxon>Agaricales</taxon>
        <taxon>Agaricineae</taxon>
        <taxon>Psathyrellaceae</taxon>
        <taxon>Coprinellus</taxon>
    </lineage>
</organism>
<evidence type="ECO:0000256" key="5">
    <source>
        <dbReference type="ARBA" id="ARBA00022723"/>
    </source>
</evidence>
<evidence type="ECO:0000313" key="12">
    <source>
        <dbReference type="EMBL" id="TEB37666.1"/>
    </source>
</evidence>
<dbReference type="InterPro" id="IPR015375">
    <property type="entry name" value="NADH_PPase-like_N"/>
</dbReference>
<evidence type="ECO:0000256" key="2">
    <source>
        <dbReference type="ARBA" id="ARBA00001947"/>
    </source>
</evidence>
<dbReference type="InterPro" id="IPR020084">
    <property type="entry name" value="NUDIX_hydrolase_CS"/>
</dbReference>
<dbReference type="GO" id="GO:0005777">
    <property type="term" value="C:peroxisome"/>
    <property type="evidence" value="ECO:0007669"/>
    <property type="project" value="TreeGrafter"/>
</dbReference>
<dbReference type="PROSITE" id="PS00893">
    <property type="entry name" value="NUDIX_BOX"/>
    <property type="match status" value="1"/>
</dbReference>